<evidence type="ECO:0000256" key="2">
    <source>
        <dbReference type="ARBA" id="ARBA00010846"/>
    </source>
</evidence>
<comment type="pathway">
    <text evidence="1">Protein modification; protein ubiquitination.</text>
</comment>
<dbReference type="Gene3D" id="2.60.210.10">
    <property type="entry name" value="Apoptosis, Tumor Necrosis Factor Receptor Associated Protein 2, Chain A"/>
    <property type="match status" value="1"/>
</dbReference>
<evidence type="ECO:0000313" key="5">
    <source>
        <dbReference type="Proteomes" id="UP000636709"/>
    </source>
</evidence>
<reference evidence="4" key="1">
    <citation type="submission" date="2020-07" db="EMBL/GenBank/DDBJ databases">
        <title>Genome sequence and genetic diversity analysis of an under-domesticated orphan crop, white fonio (Digitaria exilis).</title>
        <authorList>
            <person name="Bennetzen J.L."/>
            <person name="Chen S."/>
            <person name="Ma X."/>
            <person name="Wang X."/>
            <person name="Yssel A.E.J."/>
            <person name="Chaluvadi S.R."/>
            <person name="Johnson M."/>
            <person name="Gangashetty P."/>
            <person name="Hamidou F."/>
            <person name="Sanogo M.D."/>
            <person name="Zwaenepoel A."/>
            <person name="Wallace J."/>
            <person name="Van De Peer Y."/>
            <person name="Van Deynze A."/>
        </authorList>
    </citation>
    <scope>NUCLEOTIDE SEQUENCE</scope>
    <source>
        <tissue evidence="4">Leaves</tissue>
    </source>
</reference>
<protein>
    <recommendedName>
        <fullName evidence="3">BTB domain-containing protein</fullName>
    </recommendedName>
</protein>
<feature type="domain" description="BTB" evidence="3">
    <location>
        <begin position="242"/>
        <end position="309"/>
    </location>
</feature>
<dbReference type="OrthoDB" id="675142at2759"/>
<proteinExistence type="inferred from homology"/>
<keyword evidence="5" id="KW-1185">Reference proteome</keyword>
<dbReference type="Pfam" id="PF00651">
    <property type="entry name" value="BTB"/>
    <property type="match status" value="1"/>
</dbReference>
<evidence type="ECO:0000256" key="1">
    <source>
        <dbReference type="ARBA" id="ARBA00004906"/>
    </source>
</evidence>
<dbReference type="Gene3D" id="3.30.710.10">
    <property type="entry name" value="Potassium Channel Kv1.1, Chain A"/>
    <property type="match status" value="1"/>
</dbReference>
<comment type="similarity">
    <text evidence="2">Belongs to the Tdpoz family.</text>
</comment>
<evidence type="ECO:0000313" key="4">
    <source>
        <dbReference type="EMBL" id="KAF8655389.1"/>
    </source>
</evidence>
<dbReference type="InterPro" id="IPR045005">
    <property type="entry name" value="BPM1-6"/>
</dbReference>
<dbReference type="Pfam" id="PF24570">
    <property type="entry name" value="BACK_BPM_SPOP"/>
    <property type="match status" value="1"/>
</dbReference>
<sequence length="412" mass="45851">MGLQLTCQLSSGLHVSAFNATRIVFFPQSKPHPLRLFTFSGGAATFATAAPSSPHSEAAFRRFHLQPRLPTLFVFPSSPIRRRQKWPRDAAVAAILGFGSSPRADTYDGLHVHPLDGARQARARISVYFELLSPRAKVRASCDMGLINQSTGLPDFAHRTTEPRMFNSSDVSKYAPQTDLFKNRSDLEASEYLQDDRLVIECIVTIIKDLKVSETKLHRQIVVPPSDIGKHLGKLLETEEGADVTFSVRGETFAAHKLVLAMRSPVFKAKLYGPMREGSAQLVTIEEMQPAVFKAMLHFIYTDSLPDTDRIRGDAEMIRNLLVAADRYAVDRLKLVCQSILYKNLHVKNVATTLDLAYQHDCKLLQDACLEFISSSNVIDAVVATQGYKNIKTTSPSTLADAFEKMMTLHKT</sequence>
<evidence type="ECO:0000259" key="3">
    <source>
        <dbReference type="PROSITE" id="PS50097"/>
    </source>
</evidence>
<dbReference type="CDD" id="cd18280">
    <property type="entry name" value="BTB_POZ_BPM_plant"/>
    <property type="match status" value="1"/>
</dbReference>
<dbReference type="Gene3D" id="1.25.40.420">
    <property type="match status" value="1"/>
</dbReference>
<gene>
    <name evidence="4" type="ORF">HU200_061128</name>
</gene>
<dbReference type="AlphaFoldDB" id="A0A835A9F0"/>
<dbReference type="PROSITE" id="PS50097">
    <property type="entry name" value="BTB"/>
    <property type="match status" value="1"/>
</dbReference>
<dbReference type="SUPFAM" id="SSF49599">
    <property type="entry name" value="TRAF domain-like"/>
    <property type="match status" value="1"/>
</dbReference>
<dbReference type="EMBL" id="JACEFO010002588">
    <property type="protein sequence ID" value="KAF8655389.1"/>
    <property type="molecule type" value="Genomic_DNA"/>
</dbReference>
<dbReference type="PANTHER" id="PTHR26379">
    <property type="entry name" value="BTB/POZ AND MATH DOMAIN-CONTAINING PROTEIN 1"/>
    <property type="match status" value="1"/>
</dbReference>
<dbReference type="InterPro" id="IPR011333">
    <property type="entry name" value="SKP1/BTB/POZ_sf"/>
</dbReference>
<dbReference type="CDD" id="cd00121">
    <property type="entry name" value="MATH"/>
    <property type="match status" value="1"/>
</dbReference>
<name>A0A835A9F0_9POAL</name>
<comment type="caution">
    <text evidence="4">The sequence shown here is derived from an EMBL/GenBank/DDBJ whole genome shotgun (WGS) entry which is preliminary data.</text>
</comment>
<dbReference type="Proteomes" id="UP000636709">
    <property type="component" value="Unassembled WGS sequence"/>
</dbReference>
<dbReference type="InterPro" id="IPR002083">
    <property type="entry name" value="MATH/TRAF_dom"/>
</dbReference>
<dbReference type="SUPFAM" id="SSF54695">
    <property type="entry name" value="POZ domain"/>
    <property type="match status" value="1"/>
</dbReference>
<accession>A0A835A9F0</accession>
<dbReference type="PANTHER" id="PTHR26379:SF438">
    <property type="entry name" value="OS08G0128700 PROTEIN"/>
    <property type="match status" value="1"/>
</dbReference>
<dbReference type="InterPro" id="IPR000210">
    <property type="entry name" value="BTB/POZ_dom"/>
</dbReference>
<dbReference type="SMART" id="SM00225">
    <property type="entry name" value="BTB"/>
    <property type="match status" value="1"/>
</dbReference>
<dbReference type="InterPro" id="IPR056423">
    <property type="entry name" value="BACK_BPM_SPOP"/>
</dbReference>
<dbReference type="InterPro" id="IPR008974">
    <property type="entry name" value="TRAF-like"/>
</dbReference>
<dbReference type="GO" id="GO:0016567">
    <property type="term" value="P:protein ubiquitination"/>
    <property type="evidence" value="ECO:0007669"/>
    <property type="project" value="InterPro"/>
</dbReference>
<organism evidence="4 5">
    <name type="scientific">Digitaria exilis</name>
    <dbReference type="NCBI Taxonomy" id="1010633"/>
    <lineage>
        <taxon>Eukaryota</taxon>
        <taxon>Viridiplantae</taxon>
        <taxon>Streptophyta</taxon>
        <taxon>Embryophyta</taxon>
        <taxon>Tracheophyta</taxon>
        <taxon>Spermatophyta</taxon>
        <taxon>Magnoliopsida</taxon>
        <taxon>Liliopsida</taxon>
        <taxon>Poales</taxon>
        <taxon>Poaceae</taxon>
        <taxon>PACMAD clade</taxon>
        <taxon>Panicoideae</taxon>
        <taxon>Panicodae</taxon>
        <taxon>Paniceae</taxon>
        <taxon>Anthephorinae</taxon>
        <taxon>Digitaria</taxon>
    </lineage>
</organism>